<dbReference type="RefSeq" id="WP_090656914.1">
    <property type="nucleotide sequence ID" value="NZ_FOXQ01000003.1"/>
</dbReference>
<proteinExistence type="predicted"/>
<gene>
    <name evidence="1" type="ORF">SAMN05444277_103238</name>
</gene>
<dbReference type="AlphaFoldDB" id="A0A1I5UEH8"/>
<organism evidence="1 2">
    <name type="scientific">Parafilimonas terrae</name>
    <dbReference type="NCBI Taxonomy" id="1465490"/>
    <lineage>
        <taxon>Bacteria</taxon>
        <taxon>Pseudomonadati</taxon>
        <taxon>Bacteroidota</taxon>
        <taxon>Chitinophagia</taxon>
        <taxon>Chitinophagales</taxon>
        <taxon>Chitinophagaceae</taxon>
        <taxon>Parafilimonas</taxon>
    </lineage>
</organism>
<dbReference type="EMBL" id="FOXQ01000003">
    <property type="protein sequence ID" value="SFP93644.1"/>
    <property type="molecule type" value="Genomic_DNA"/>
</dbReference>
<evidence type="ECO:0000313" key="1">
    <source>
        <dbReference type="EMBL" id="SFP93644.1"/>
    </source>
</evidence>
<keyword evidence="2" id="KW-1185">Reference proteome</keyword>
<dbReference type="STRING" id="1465490.SAMN05444277_103238"/>
<dbReference type="OrthoDB" id="9846597at2"/>
<sequence>MGIDNAHIFNHNIKFTTANELTAELSKRTGLPVFNDIYDANGKCVKEVPDDYLGLTIPTDNSQTLQDYIDKKTLLEFHNKTKEHWTEVFCINHFVMDDLPDIYLGRWNDTADMCRLIRKYGLHSLEEYKQQNLHLQVGIMNGPYILEYRKRAPAEMKKFGATQMLTFLF</sequence>
<dbReference type="Proteomes" id="UP000199031">
    <property type="component" value="Unassembled WGS sequence"/>
</dbReference>
<reference evidence="1 2" key="1">
    <citation type="submission" date="2016-10" db="EMBL/GenBank/DDBJ databases">
        <authorList>
            <person name="de Groot N.N."/>
        </authorList>
    </citation>
    <scope>NUCLEOTIDE SEQUENCE [LARGE SCALE GENOMIC DNA]</scope>
    <source>
        <strain evidence="1 2">DSM 28286</strain>
    </source>
</reference>
<protein>
    <submittedName>
        <fullName evidence="1">Uncharacterized protein</fullName>
    </submittedName>
</protein>
<evidence type="ECO:0000313" key="2">
    <source>
        <dbReference type="Proteomes" id="UP000199031"/>
    </source>
</evidence>
<name>A0A1I5UEH8_9BACT</name>
<accession>A0A1I5UEH8</accession>